<evidence type="ECO:0000259" key="5">
    <source>
        <dbReference type="PROSITE" id="PS51462"/>
    </source>
</evidence>
<protein>
    <submittedName>
        <fullName evidence="6">NUDIX hydrolase</fullName>
    </submittedName>
</protein>
<reference evidence="7" key="1">
    <citation type="journal article" date="2019" name="Int. J. Syst. Evol. Microbiol.">
        <title>The Global Catalogue of Microorganisms (GCM) 10K type strain sequencing project: providing services to taxonomists for standard genome sequencing and annotation.</title>
        <authorList>
            <consortium name="The Broad Institute Genomics Platform"/>
            <consortium name="The Broad Institute Genome Sequencing Center for Infectious Disease"/>
            <person name="Wu L."/>
            <person name="Ma J."/>
        </authorList>
    </citation>
    <scope>NUCLEOTIDE SEQUENCE [LARGE SCALE GENOMIC DNA]</scope>
    <source>
        <strain evidence="7">NBRC 101365</strain>
    </source>
</reference>
<dbReference type="RefSeq" id="WP_284310774.1">
    <property type="nucleotide sequence ID" value="NZ_BSPC01000007.1"/>
</dbReference>
<dbReference type="Pfam" id="PF00293">
    <property type="entry name" value="NUDIX"/>
    <property type="match status" value="1"/>
</dbReference>
<evidence type="ECO:0000313" key="7">
    <source>
        <dbReference type="Proteomes" id="UP001156882"/>
    </source>
</evidence>
<evidence type="ECO:0000256" key="2">
    <source>
        <dbReference type="ARBA" id="ARBA00022723"/>
    </source>
</evidence>
<dbReference type="PROSITE" id="PS51462">
    <property type="entry name" value="NUDIX"/>
    <property type="match status" value="1"/>
</dbReference>
<evidence type="ECO:0000313" key="6">
    <source>
        <dbReference type="EMBL" id="GLS17942.1"/>
    </source>
</evidence>
<dbReference type="Gene3D" id="3.90.79.10">
    <property type="entry name" value="Nucleoside Triphosphate Pyrophosphohydrolase"/>
    <property type="match status" value="1"/>
</dbReference>
<keyword evidence="4" id="KW-0460">Magnesium</keyword>
<dbReference type="EMBL" id="BSPC01000007">
    <property type="protein sequence ID" value="GLS17942.1"/>
    <property type="molecule type" value="Genomic_DNA"/>
</dbReference>
<sequence length="160" mass="18006">MQHTIIDILPNPTRRQVAALPLRERDGRVEVCLITTRTSHRWTVPKGWPIKGCKDHVAARIEAEQEAGLTGRPHKKALGSFLYWKRWADRFERVEVSLYPLRVTGVLRAWKEQAERSVQWMSLTDAAIIVDDPGLASLLGRLSGRVAGDEGAIGSYPLRS</sequence>
<keyword evidence="7" id="KW-1185">Reference proteome</keyword>
<dbReference type="GO" id="GO:0016787">
    <property type="term" value="F:hydrolase activity"/>
    <property type="evidence" value="ECO:0007669"/>
    <property type="project" value="UniProtKB-KW"/>
</dbReference>
<dbReference type="PANTHER" id="PTHR12629:SF0">
    <property type="entry name" value="DIPHOSPHOINOSITOL-POLYPHOSPHATE DIPHOSPHATASE"/>
    <property type="match status" value="1"/>
</dbReference>
<comment type="cofactor">
    <cofactor evidence="1">
        <name>Mg(2+)</name>
        <dbReference type="ChEBI" id="CHEBI:18420"/>
    </cofactor>
</comment>
<dbReference type="PANTHER" id="PTHR12629">
    <property type="entry name" value="DIPHOSPHOINOSITOL POLYPHOSPHATE PHOSPHOHYDROLASE"/>
    <property type="match status" value="1"/>
</dbReference>
<proteinExistence type="predicted"/>
<accession>A0ABQ6CC38</accession>
<comment type="caution">
    <text evidence="6">The sequence shown here is derived from an EMBL/GenBank/DDBJ whole genome shotgun (WGS) entry which is preliminary data.</text>
</comment>
<dbReference type="CDD" id="cd04666">
    <property type="entry name" value="NUDIX_DIPP2_like_Nudt4"/>
    <property type="match status" value="1"/>
</dbReference>
<keyword evidence="3 6" id="KW-0378">Hydrolase</keyword>
<dbReference type="SUPFAM" id="SSF55811">
    <property type="entry name" value="Nudix"/>
    <property type="match status" value="1"/>
</dbReference>
<gene>
    <name evidence="6" type="ORF">GCM10007874_09580</name>
</gene>
<dbReference type="InterPro" id="IPR015797">
    <property type="entry name" value="NUDIX_hydrolase-like_dom_sf"/>
</dbReference>
<evidence type="ECO:0000256" key="1">
    <source>
        <dbReference type="ARBA" id="ARBA00001946"/>
    </source>
</evidence>
<organism evidence="6 7">
    <name type="scientific">Labrys miyagiensis</name>
    <dbReference type="NCBI Taxonomy" id="346912"/>
    <lineage>
        <taxon>Bacteria</taxon>
        <taxon>Pseudomonadati</taxon>
        <taxon>Pseudomonadota</taxon>
        <taxon>Alphaproteobacteria</taxon>
        <taxon>Hyphomicrobiales</taxon>
        <taxon>Xanthobacteraceae</taxon>
        <taxon>Labrys</taxon>
    </lineage>
</organism>
<feature type="domain" description="Nudix hydrolase" evidence="5">
    <location>
        <begin position="12"/>
        <end position="143"/>
    </location>
</feature>
<dbReference type="InterPro" id="IPR047198">
    <property type="entry name" value="DDP-like_NUDIX"/>
</dbReference>
<keyword evidence="2" id="KW-0479">Metal-binding</keyword>
<dbReference type="Proteomes" id="UP001156882">
    <property type="component" value="Unassembled WGS sequence"/>
</dbReference>
<dbReference type="InterPro" id="IPR000086">
    <property type="entry name" value="NUDIX_hydrolase_dom"/>
</dbReference>
<evidence type="ECO:0000256" key="4">
    <source>
        <dbReference type="ARBA" id="ARBA00022842"/>
    </source>
</evidence>
<name>A0ABQ6CC38_9HYPH</name>
<evidence type="ECO:0000256" key="3">
    <source>
        <dbReference type="ARBA" id="ARBA00022801"/>
    </source>
</evidence>